<keyword evidence="5" id="KW-0808">Transferase</keyword>
<keyword evidence="2" id="KW-0547">Nucleotide-binding</keyword>
<keyword evidence="5" id="KW-0418">Kinase</keyword>
<name>A0A6P8CRS4_PUNGR</name>
<dbReference type="GO" id="GO:0004674">
    <property type="term" value="F:protein serine/threonine kinase activity"/>
    <property type="evidence" value="ECO:0007669"/>
    <property type="project" value="UniProtKB-KW"/>
</dbReference>
<keyword evidence="4" id="KW-1185">Reference proteome</keyword>
<evidence type="ECO:0000313" key="4">
    <source>
        <dbReference type="Proteomes" id="UP000515151"/>
    </source>
</evidence>
<evidence type="ECO:0000313" key="5">
    <source>
        <dbReference type="RefSeq" id="XP_031387287.1"/>
    </source>
</evidence>
<keyword evidence="3" id="KW-0067">ATP-binding</keyword>
<reference evidence="5" key="2">
    <citation type="submission" date="2025-08" db="UniProtKB">
        <authorList>
            <consortium name="RefSeq"/>
        </authorList>
    </citation>
    <scope>IDENTIFICATION</scope>
    <source>
        <tissue evidence="5">Leaf</tissue>
    </source>
</reference>
<dbReference type="GeneID" id="116200592"/>
<dbReference type="GO" id="GO:0005524">
    <property type="term" value="F:ATP binding"/>
    <property type="evidence" value="ECO:0007669"/>
    <property type="project" value="UniProtKB-KW"/>
</dbReference>
<protein>
    <submittedName>
        <fullName evidence="5">Probable serine/threonine-protein kinase PBL28</fullName>
    </submittedName>
</protein>
<evidence type="ECO:0000256" key="2">
    <source>
        <dbReference type="ARBA" id="ARBA00022741"/>
    </source>
</evidence>
<accession>A0A6P8CRS4</accession>
<dbReference type="Proteomes" id="UP000515151">
    <property type="component" value="Chromosome 3"/>
</dbReference>
<sequence length="172" mass="19171">MTQLLISLEKILHGIKTDYASTVSKISNFGLAKLMPEGKVAYISIDLVFFGNQTGKPTLQNNVYASRVVPLKLLTGRRAEDLSQGPNDQNLALQVRNVLNDRKKLRKVIDPKLSQNLYTLEPVAMFANLASRCFRPNSTERPSVEECVRELQLILHTNSKGLGMALHKLGLI</sequence>
<dbReference type="RefSeq" id="XP_031387287.1">
    <property type="nucleotide sequence ID" value="XM_031531427.1"/>
</dbReference>
<keyword evidence="1" id="KW-0723">Serine/threonine-protein kinase</keyword>
<dbReference type="InterPro" id="IPR011009">
    <property type="entry name" value="Kinase-like_dom_sf"/>
</dbReference>
<dbReference type="SUPFAM" id="SSF56112">
    <property type="entry name" value="Protein kinase-like (PK-like)"/>
    <property type="match status" value="1"/>
</dbReference>
<dbReference type="PANTHER" id="PTHR47989:SF47">
    <property type="entry name" value="SERINE_THREONINE-PROTEIN KINASE PBL28-RELATED"/>
    <property type="match status" value="1"/>
</dbReference>
<dbReference type="OrthoDB" id="4062651at2759"/>
<reference evidence="4" key="1">
    <citation type="journal article" date="2020" name="Plant Biotechnol. J.">
        <title>The pomegranate (Punica granatum L.) draft genome dissects genetic divergence between soft- and hard-seeded cultivars.</title>
        <authorList>
            <person name="Luo X."/>
            <person name="Li H."/>
            <person name="Wu Z."/>
            <person name="Yao W."/>
            <person name="Zhao P."/>
            <person name="Cao D."/>
            <person name="Yu H."/>
            <person name="Li K."/>
            <person name="Poudel K."/>
            <person name="Zhao D."/>
            <person name="Zhang F."/>
            <person name="Xia X."/>
            <person name="Chen L."/>
            <person name="Wang Q."/>
            <person name="Jing D."/>
            <person name="Cao S."/>
        </authorList>
    </citation>
    <scope>NUCLEOTIDE SEQUENCE [LARGE SCALE GENOMIC DNA]</scope>
    <source>
        <strain evidence="4">cv. Tunisia</strain>
    </source>
</reference>
<dbReference type="PANTHER" id="PTHR47989">
    <property type="entry name" value="OS01G0750732 PROTEIN"/>
    <property type="match status" value="1"/>
</dbReference>
<evidence type="ECO:0000256" key="1">
    <source>
        <dbReference type="ARBA" id="ARBA00022527"/>
    </source>
</evidence>
<dbReference type="Gene3D" id="1.10.510.10">
    <property type="entry name" value="Transferase(Phosphotransferase) domain 1"/>
    <property type="match status" value="1"/>
</dbReference>
<proteinExistence type="predicted"/>
<evidence type="ECO:0000256" key="3">
    <source>
        <dbReference type="ARBA" id="ARBA00022840"/>
    </source>
</evidence>
<dbReference type="AlphaFoldDB" id="A0A6P8CRS4"/>
<organism evidence="4 5">
    <name type="scientific">Punica granatum</name>
    <name type="common">Pomegranate</name>
    <dbReference type="NCBI Taxonomy" id="22663"/>
    <lineage>
        <taxon>Eukaryota</taxon>
        <taxon>Viridiplantae</taxon>
        <taxon>Streptophyta</taxon>
        <taxon>Embryophyta</taxon>
        <taxon>Tracheophyta</taxon>
        <taxon>Spermatophyta</taxon>
        <taxon>Magnoliopsida</taxon>
        <taxon>eudicotyledons</taxon>
        <taxon>Gunneridae</taxon>
        <taxon>Pentapetalae</taxon>
        <taxon>rosids</taxon>
        <taxon>malvids</taxon>
        <taxon>Myrtales</taxon>
        <taxon>Lythraceae</taxon>
        <taxon>Punica</taxon>
    </lineage>
</organism>
<gene>
    <name evidence="5" type="primary">LOC116200592</name>
</gene>